<accession>A0A434A9R5</accession>
<organism evidence="1 2">
    <name type="scientific">Flavobacterium cupreum</name>
    <dbReference type="NCBI Taxonomy" id="2133766"/>
    <lineage>
        <taxon>Bacteria</taxon>
        <taxon>Pseudomonadati</taxon>
        <taxon>Bacteroidota</taxon>
        <taxon>Flavobacteriia</taxon>
        <taxon>Flavobacteriales</taxon>
        <taxon>Flavobacteriaceae</taxon>
        <taxon>Flavobacterium</taxon>
    </lineage>
</organism>
<protein>
    <submittedName>
        <fullName evidence="1">Uncharacterized protein</fullName>
    </submittedName>
</protein>
<dbReference type="AlphaFoldDB" id="A0A434A9R5"/>
<dbReference type="EMBL" id="QWDM01000004">
    <property type="protein sequence ID" value="RUT71115.1"/>
    <property type="molecule type" value="Genomic_DNA"/>
</dbReference>
<dbReference type="OrthoDB" id="1187639at2"/>
<reference evidence="2" key="1">
    <citation type="journal article" date="2019" name="Syst. Appl. Microbiol.">
        <title>Flavobacterium circumlabens sp. nov. and Flavobacterium cupreum sp. nov., two psychrotrophic species isolated from Antarctic environmental samples.</title>
        <authorList>
            <person name="Kralova S."/>
            <person name="Busse H.-J."/>
            <person name="Svec P."/>
            <person name="Maslanova I."/>
            <person name="Stankova E."/>
            <person name="Bartak M."/>
            <person name="Sedlacek I."/>
        </authorList>
    </citation>
    <scope>NUCLEOTIDE SEQUENCE [LARGE SCALE GENOMIC DNA]</scope>
    <source>
        <strain evidence="2">CCM 8825</strain>
    </source>
</reference>
<proteinExistence type="predicted"/>
<name>A0A434A9R5_9FLAO</name>
<keyword evidence="2" id="KW-1185">Reference proteome</keyword>
<evidence type="ECO:0000313" key="1">
    <source>
        <dbReference type="EMBL" id="RUT71115.1"/>
    </source>
</evidence>
<sequence length="241" mass="28981">MKKLQKNLYFLILFGLFLNIYNIHSQTNNEVSTYNWFDKNLGIESLDFKNGPAHLNFDKTANNQNRYYIDDFKNGSIMYNGQHYFDLYLKYDIYADELVLRPYAESNTTKINIIKDYVSSFKIGNQKFTNLKELSAPNLKKGYYEEVILANNTILYIKYYKERNNVVGENAFYIGYLLKYDYILFKDNDFHLINDKKEIIKLYPEDKRKINDFYFKNRNLKKEDPSLFIKNLMRYINNLNL</sequence>
<gene>
    <name evidence="1" type="ORF">D0817_08245</name>
</gene>
<dbReference type="RefSeq" id="WP_127337894.1">
    <property type="nucleotide sequence ID" value="NZ_QWDM01000004.1"/>
</dbReference>
<evidence type="ECO:0000313" key="2">
    <source>
        <dbReference type="Proteomes" id="UP000288102"/>
    </source>
</evidence>
<dbReference type="Proteomes" id="UP000288102">
    <property type="component" value="Unassembled WGS sequence"/>
</dbReference>
<comment type="caution">
    <text evidence="1">The sequence shown here is derived from an EMBL/GenBank/DDBJ whole genome shotgun (WGS) entry which is preliminary data.</text>
</comment>